<reference evidence="5" key="1">
    <citation type="journal article" date="2019" name="Int. J. Syst. Evol. Microbiol.">
        <title>The Global Catalogue of Microorganisms (GCM) 10K type strain sequencing project: providing services to taxonomists for standard genome sequencing and annotation.</title>
        <authorList>
            <consortium name="The Broad Institute Genomics Platform"/>
            <consortium name="The Broad Institute Genome Sequencing Center for Infectious Disease"/>
            <person name="Wu L."/>
            <person name="Ma J."/>
        </authorList>
    </citation>
    <scope>NUCLEOTIDE SEQUENCE [LARGE SCALE GENOMIC DNA]</scope>
    <source>
        <strain evidence="5">JCM 9687</strain>
    </source>
</reference>
<comment type="similarity">
    <text evidence="1">Belongs to the non-flavoprotein flavin reductase family.</text>
</comment>
<dbReference type="SMART" id="SM00903">
    <property type="entry name" value="Flavin_Reduct"/>
    <property type="match status" value="1"/>
</dbReference>
<dbReference type="PANTHER" id="PTHR30466">
    <property type="entry name" value="FLAVIN REDUCTASE"/>
    <property type="match status" value="1"/>
</dbReference>
<dbReference type="Gene3D" id="2.30.110.10">
    <property type="entry name" value="Electron Transport, Fmn-binding Protein, Chain A"/>
    <property type="match status" value="1"/>
</dbReference>
<dbReference type="InterPro" id="IPR012349">
    <property type="entry name" value="Split_barrel_FMN-bd"/>
</dbReference>
<dbReference type="NCBIfam" id="NF045630">
    <property type="entry name" value="monooxsub_HsaB"/>
    <property type="match status" value="1"/>
</dbReference>
<keyword evidence="5" id="KW-1185">Reference proteome</keyword>
<evidence type="ECO:0000313" key="4">
    <source>
        <dbReference type="EMBL" id="GAA3359231.1"/>
    </source>
</evidence>
<dbReference type="RefSeq" id="WP_224959200.1">
    <property type="nucleotide sequence ID" value="NZ_BAAAYK010000038.1"/>
</dbReference>
<dbReference type="InterPro" id="IPR054682">
    <property type="entry name" value="HsaB"/>
</dbReference>
<dbReference type="InterPro" id="IPR050268">
    <property type="entry name" value="NADH-dep_flavin_reductase"/>
</dbReference>
<evidence type="ECO:0000256" key="1">
    <source>
        <dbReference type="ARBA" id="ARBA00008898"/>
    </source>
</evidence>
<evidence type="ECO:0000313" key="5">
    <source>
        <dbReference type="Proteomes" id="UP001500483"/>
    </source>
</evidence>
<dbReference type="SUPFAM" id="SSF50475">
    <property type="entry name" value="FMN-binding split barrel"/>
    <property type="match status" value="1"/>
</dbReference>
<organism evidence="4 5">
    <name type="scientific">Saccharopolyspora gregorii</name>
    <dbReference type="NCBI Taxonomy" id="33914"/>
    <lineage>
        <taxon>Bacteria</taxon>
        <taxon>Bacillati</taxon>
        <taxon>Actinomycetota</taxon>
        <taxon>Actinomycetes</taxon>
        <taxon>Pseudonocardiales</taxon>
        <taxon>Pseudonocardiaceae</taxon>
        <taxon>Saccharopolyspora</taxon>
    </lineage>
</organism>
<feature type="domain" description="Flavin reductase like" evidence="3">
    <location>
        <begin position="19"/>
        <end position="162"/>
    </location>
</feature>
<gene>
    <name evidence="4" type="ORF">GCM10020366_34400</name>
</gene>
<accession>A0ABP6RQC3</accession>
<dbReference type="PANTHER" id="PTHR30466:SF11">
    <property type="entry name" value="FLAVIN-DEPENDENT MONOOXYGENASE, REDUCTASE SUBUNIT HSAB"/>
    <property type="match status" value="1"/>
</dbReference>
<evidence type="ECO:0000256" key="2">
    <source>
        <dbReference type="ARBA" id="ARBA00023002"/>
    </source>
</evidence>
<proteinExistence type="inferred from homology"/>
<dbReference type="InterPro" id="IPR002563">
    <property type="entry name" value="Flavin_Rdtase-like_dom"/>
</dbReference>
<name>A0ABP6RQC3_9PSEU</name>
<comment type="caution">
    <text evidence="4">The sequence shown here is derived from an EMBL/GenBank/DDBJ whole genome shotgun (WGS) entry which is preliminary data.</text>
</comment>
<dbReference type="Pfam" id="PF01613">
    <property type="entry name" value="Flavin_Reduct"/>
    <property type="match status" value="1"/>
</dbReference>
<protein>
    <submittedName>
        <fullName evidence="4">Flavin reductase family protein</fullName>
    </submittedName>
</protein>
<dbReference type="EMBL" id="BAAAYK010000038">
    <property type="protein sequence ID" value="GAA3359231.1"/>
    <property type="molecule type" value="Genomic_DNA"/>
</dbReference>
<evidence type="ECO:0000259" key="3">
    <source>
        <dbReference type="SMART" id="SM00903"/>
    </source>
</evidence>
<keyword evidence="2" id="KW-0560">Oxidoreductase</keyword>
<dbReference type="Proteomes" id="UP001500483">
    <property type="component" value="Unassembled WGS sequence"/>
</dbReference>
<sequence>MTSATGRVEPDQASFRRVLGRFCTGVTVVAGMDGDRPVGFTCQSFAALSLDPPLVLFCPGRGSRTWPLLAASGRFCVNVLADRQEAVSTAFGRGGADKFAEVGWHPAPSGSPVLDDVLAWADCAVDAVHEAGDHYVVVGRVHALGEGDPRRPLLFYRGGYANVEEPPPPLIWPREDDWL</sequence>